<feature type="region of interest" description="Disordered" evidence="1">
    <location>
        <begin position="92"/>
        <end position="115"/>
    </location>
</feature>
<keyword evidence="2" id="KW-0496">Mitochondrion</keyword>
<accession>A0A4P8PFW0</accession>
<protein>
    <submittedName>
        <fullName evidence="2">Uncharacterized protein</fullName>
    </submittedName>
</protein>
<gene>
    <name evidence="2" type="primary">orf163</name>
</gene>
<geneLocation type="mitochondrion" evidence="2"/>
<evidence type="ECO:0000256" key="1">
    <source>
        <dbReference type="SAM" id="MobiDB-lite"/>
    </source>
</evidence>
<name>A0A4P8PFW0_AMMMO</name>
<organism evidence="2">
    <name type="scientific">Ammopiptanthus mongolicus</name>
    <name type="common">Piptanthus mongolicus</name>
    <dbReference type="NCBI Taxonomy" id="126911"/>
    <lineage>
        <taxon>Eukaryota</taxon>
        <taxon>Viridiplantae</taxon>
        <taxon>Streptophyta</taxon>
        <taxon>Embryophyta</taxon>
        <taxon>Tracheophyta</taxon>
        <taxon>Spermatophyta</taxon>
        <taxon>Magnoliopsida</taxon>
        <taxon>eudicotyledons</taxon>
        <taxon>Gunneridae</taxon>
        <taxon>Pentapetalae</taxon>
        <taxon>rosids</taxon>
        <taxon>fabids</taxon>
        <taxon>Fabales</taxon>
        <taxon>Fabaceae</taxon>
        <taxon>Papilionoideae</taxon>
        <taxon>50 kb inversion clade</taxon>
        <taxon>genistoids sensu lato</taxon>
        <taxon>core genistoids</taxon>
        <taxon>Sophoreae</taxon>
        <taxon>Ammopiptanthus</taxon>
    </lineage>
</organism>
<reference evidence="2" key="1">
    <citation type="journal article" date="2019" name="Plant Syst. Evol.">
        <title>Analyses of mitochondrial genomes of the genus Ammopiptanthus provide new insights into the evolution of legume plants.</title>
        <authorList>
            <person name="Feng L."/>
            <person name="Li N."/>
            <person name="Yang W."/>
            <person name="Li Y."/>
            <person name="Wang C.-M."/>
            <person name="Tong S.-W."/>
            <person name="He J.-X."/>
        </authorList>
    </citation>
    <scope>NUCLEOTIDE SEQUENCE</scope>
</reference>
<evidence type="ECO:0000313" key="2">
    <source>
        <dbReference type="EMBL" id="QCQ81969.1"/>
    </source>
</evidence>
<proteinExistence type="predicted"/>
<feature type="compositionally biased region" description="Basic and acidic residues" evidence="1">
    <location>
        <begin position="101"/>
        <end position="115"/>
    </location>
</feature>
<dbReference type="EMBL" id="MG011535">
    <property type="protein sequence ID" value="QCQ81969.1"/>
    <property type="molecule type" value="Genomic_DNA"/>
</dbReference>
<sequence length="115" mass="12587">MRTKECWHWKGIGLYDGGTGFPLSTPVHPHFYWVGILGYIGTGKDTGRSCAFPTLARKRCETRFFNHYFSSTLNSVLSGSRSGGSLFAVAGATGGSGSRLRTSESFDPKHQNIDH</sequence>
<dbReference type="AlphaFoldDB" id="A0A4P8PFW0"/>